<evidence type="ECO:0000256" key="2">
    <source>
        <dbReference type="ARBA" id="ARBA00022630"/>
    </source>
</evidence>
<evidence type="ECO:0000256" key="1">
    <source>
        <dbReference type="ARBA" id="ARBA00001974"/>
    </source>
</evidence>
<evidence type="ECO:0000256" key="3">
    <source>
        <dbReference type="ARBA" id="ARBA00022827"/>
    </source>
</evidence>
<gene>
    <name evidence="6" type="ORF">AXFE_02220</name>
</gene>
<keyword evidence="4 6" id="KW-0560">Oxidoreductase</keyword>
<dbReference type="SUPFAM" id="SSF56176">
    <property type="entry name" value="FAD-binding/transporter-associated domain-like"/>
    <property type="match status" value="1"/>
</dbReference>
<sequence>MRKLDSVRVTFTDMASLQSIDPLVTKLREILRDDCLMVEDAISIDYFHDESLGTTPVPPRCLVYVTSTLECAQVIATANDLKVPVTARGSGSGLSGGALPIQGGIVISFEKMNQILEIDTQNHTATLEAGVTLEQLELSLAEVGFVYPVYPGEMSATIGGNVATNAGGMRAVKYGVTRHNVLGVEFVTATGDVISSGGKFVKSSSGYDLTQLVIGSEGTLALVTKVIVAITPIPQASVTLLIPFDKLSSISVAIPEILRSNCTPSILEYVDAVGLKVMASREGLDLGLPKAIQDEARAYLICMLEEADPEGLEKQQLIISNQMIENGALDVYELSKSQALRLLRVREAAFWVTKELGATDIVDIVVPRAQIPNFMDQIDLIAQEYGTIISAVGHAGDGNIHLSIFENDHAIKGSIMSKLYRIGLDLGGAISAEHGIGTAKRPYFLDLEDPTKLELMRRIKYAFDPNGILNPGKVL</sequence>
<evidence type="ECO:0000313" key="6">
    <source>
        <dbReference type="EMBL" id="KJF18934.1"/>
    </source>
</evidence>
<dbReference type="InterPro" id="IPR016171">
    <property type="entry name" value="Vanillyl_alc_oxidase_C-sub2"/>
</dbReference>
<proteinExistence type="predicted"/>
<protein>
    <submittedName>
        <fullName evidence="6">Putative FAD-linked oxidoreductase</fullName>
        <ecNumber evidence="6">1.-.-.-</ecNumber>
    </submittedName>
</protein>
<keyword evidence="7" id="KW-1185">Reference proteome</keyword>
<dbReference type="InterPro" id="IPR016164">
    <property type="entry name" value="FAD-linked_Oxase-like_C"/>
</dbReference>
<dbReference type="PANTHER" id="PTHR42934">
    <property type="entry name" value="GLYCOLATE OXIDASE SUBUNIT GLCD"/>
    <property type="match status" value="1"/>
</dbReference>
<evidence type="ECO:0000259" key="5">
    <source>
        <dbReference type="PROSITE" id="PS51387"/>
    </source>
</evidence>
<dbReference type="EMBL" id="JXYS01000003">
    <property type="protein sequence ID" value="KJF18934.1"/>
    <property type="molecule type" value="Genomic_DNA"/>
</dbReference>
<dbReference type="AlphaFoldDB" id="A0A0D8HM67"/>
<comment type="cofactor">
    <cofactor evidence="1">
        <name>FAD</name>
        <dbReference type="ChEBI" id="CHEBI:57692"/>
    </cofactor>
</comment>
<dbReference type="InterPro" id="IPR051914">
    <property type="entry name" value="FAD-linked_OxidoTrans_Type4"/>
</dbReference>
<comment type="caution">
    <text evidence="6">The sequence shown here is derived from an EMBL/GenBank/DDBJ whole genome shotgun (WGS) entry which is preliminary data.</text>
</comment>
<dbReference type="PATRIC" id="fig|1280514.3.peg.311"/>
<dbReference type="Gene3D" id="1.10.45.10">
    <property type="entry name" value="Vanillyl-alcohol Oxidase, Chain A, domain 4"/>
    <property type="match status" value="1"/>
</dbReference>
<keyword evidence="3" id="KW-0274">FAD</keyword>
<evidence type="ECO:0000313" key="7">
    <source>
        <dbReference type="Proteomes" id="UP000032360"/>
    </source>
</evidence>
<dbReference type="EC" id="1.-.-.-" evidence="6"/>
<dbReference type="SUPFAM" id="SSF55103">
    <property type="entry name" value="FAD-linked oxidases, C-terminal domain"/>
    <property type="match status" value="1"/>
</dbReference>
<dbReference type="Pfam" id="PF02913">
    <property type="entry name" value="FAD-oxidase_C"/>
    <property type="match status" value="1"/>
</dbReference>
<dbReference type="GO" id="GO:0016491">
    <property type="term" value="F:oxidoreductase activity"/>
    <property type="evidence" value="ECO:0007669"/>
    <property type="project" value="UniProtKB-KW"/>
</dbReference>
<dbReference type="InterPro" id="IPR036318">
    <property type="entry name" value="FAD-bd_PCMH-like_sf"/>
</dbReference>
<dbReference type="FunFam" id="1.10.45.10:FF:000001">
    <property type="entry name" value="D-lactate dehydrogenase mitochondrial"/>
    <property type="match status" value="1"/>
</dbReference>
<dbReference type="Pfam" id="PF01565">
    <property type="entry name" value="FAD_binding_4"/>
    <property type="match status" value="1"/>
</dbReference>
<dbReference type="InterPro" id="IPR006094">
    <property type="entry name" value="Oxid_FAD_bind_N"/>
</dbReference>
<dbReference type="GO" id="GO:0071949">
    <property type="term" value="F:FAD binding"/>
    <property type="evidence" value="ECO:0007669"/>
    <property type="project" value="InterPro"/>
</dbReference>
<dbReference type="InterPro" id="IPR016166">
    <property type="entry name" value="FAD-bd_PCMH"/>
</dbReference>
<dbReference type="InterPro" id="IPR016169">
    <property type="entry name" value="FAD-bd_PCMH_sub2"/>
</dbReference>
<dbReference type="Proteomes" id="UP000032360">
    <property type="component" value="Unassembled WGS sequence"/>
</dbReference>
<dbReference type="PANTHER" id="PTHR42934:SF2">
    <property type="entry name" value="GLYCOLATE OXIDASE SUBUNIT GLCD"/>
    <property type="match status" value="1"/>
</dbReference>
<dbReference type="STRING" id="1280514.AXFE_02220"/>
<dbReference type="InterPro" id="IPR004113">
    <property type="entry name" value="FAD-bd_oxidored_4_C"/>
</dbReference>
<keyword evidence="2" id="KW-0285">Flavoprotein</keyword>
<dbReference type="RefSeq" id="WP_235347497.1">
    <property type="nucleotide sequence ID" value="NZ_JXYS01000003.1"/>
</dbReference>
<dbReference type="PROSITE" id="PS51387">
    <property type="entry name" value="FAD_PCMH"/>
    <property type="match status" value="1"/>
</dbReference>
<evidence type="ECO:0000256" key="4">
    <source>
        <dbReference type="ARBA" id="ARBA00023002"/>
    </source>
</evidence>
<dbReference type="Gene3D" id="3.30.70.2740">
    <property type="match status" value="1"/>
</dbReference>
<feature type="domain" description="FAD-binding PCMH-type" evidence="5">
    <location>
        <begin position="55"/>
        <end position="233"/>
    </location>
</feature>
<accession>A0A0D8HM67</accession>
<name>A0A0D8HM67_9ACTN</name>
<dbReference type="Gene3D" id="3.30.465.10">
    <property type="match status" value="1"/>
</dbReference>
<reference evidence="6 7" key="1">
    <citation type="submission" date="2015-01" db="EMBL/GenBank/DDBJ databases">
        <title>Draft genome of the acidophilic iron oxidizer Acidithrix ferrooxidans strain Py-F3.</title>
        <authorList>
            <person name="Poehlein A."/>
            <person name="Eisen S."/>
            <person name="Schloemann M."/>
            <person name="Johnson B.D."/>
            <person name="Daniel R."/>
            <person name="Muehling M."/>
        </authorList>
    </citation>
    <scope>NUCLEOTIDE SEQUENCE [LARGE SCALE GENOMIC DNA]</scope>
    <source>
        <strain evidence="6 7">Py-F3</strain>
    </source>
</reference>
<organism evidence="6 7">
    <name type="scientific">Acidithrix ferrooxidans</name>
    <dbReference type="NCBI Taxonomy" id="1280514"/>
    <lineage>
        <taxon>Bacteria</taxon>
        <taxon>Bacillati</taxon>
        <taxon>Actinomycetota</taxon>
        <taxon>Acidimicrobiia</taxon>
        <taxon>Acidimicrobiales</taxon>
        <taxon>Acidimicrobiaceae</taxon>
        <taxon>Acidithrix</taxon>
    </lineage>
</organism>